<dbReference type="Gene3D" id="3.30.43.10">
    <property type="entry name" value="Uridine Diphospho-n-acetylenolpyruvylglucosamine Reductase, domain 2"/>
    <property type="match status" value="1"/>
</dbReference>
<evidence type="ECO:0000256" key="4">
    <source>
        <dbReference type="ARBA" id="ARBA00023002"/>
    </source>
</evidence>
<reference evidence="7" key="1">
    <citation type="journal article" date="2021" name="Nat. Commun.">
        <title>Genetic determinants of endophytism in the Arabidopsis root mycobiome.</title>
        <authorList>
            <person name="Mesny F."/>
            <person name="Miyauchi S."/>
            <person name="Thiergart T."/>
            <person name="Pickel B."/>
            <person name="Atanasova L."/>
            <person name="Karlsson M."/>
            <person name="Huettel B."/>
            <person name="Barry K.W."/>
            <person name="Haridas S."/>
            <person name="Chen C."/>
            <person name="Bauer D."/>
            <person name="Andreopoulos W."/>
            <person name="Pangilinan J."/>
            <person name="LaButti K."/>
            <person name="Riley R."/>
            <person name="Lipzen A."/>
            <person name="Clum A."/>
            <person name="Drula E."/>
            <person name="Henrissat B."/>
            <person name="Kohler A."/>
            <person name="Grigoriev I.V."/>
            <person name="Martin F.M."/>
            <person name="Hacquard S."/>
        </authorList>
    </citation>
    <scope>NUCLEOTIDE SEQUENCE</scope>
    <source>
        <strain evidence="7">MPI-CAGE-AT-0016</strain>
    </source>
</reference>
<protein>
    <submittedName>
        <fullName evidence="7">FAD binding domain-containing protein</fullName>
    </submittedName>
</protein>
<dbReference type="Pfam" id="PF01565">
    <property type="entry name" value="FAD_binding_4"/>
    <property type="match status" value="1"/>
</dbReference>
<evidence type="ECO:0000313" key="7">
    <source>
        <dbReference type="EMBL" id="KAH7367943.1"/>
    </source>
</evidence>
<gene>
    <name evidence="7" type="ORF">B0T11DRAFT_326167</name>
</gene>
<dbReference type="GO" id="GO:0016491">
    <property type="term" value="F:oxidoreductase activity"/>
    <property type="evidence" value="ECO:0007669"/>
    <property type="project" value="UniProtKB-KW"/>
</dbReference>
<dbReference type="InterPro" id="IPR016166">
    <property type="entry name" value="FAD-bd_PCMH"/>
</dbReference>
<sequence>MVQITNILATALLSGIAAGQSSGYKSCDALINAGLGDSVLFATGKGDDYSRSLSSYYSKTVSEILPWCILQPKSTDEVAKAVKALAPLSAAGQWHIAVRGAGHSHWASNNVAQGVTIDLAQLNTTVVHLSNCGNSTSCEHVASIGAGSRWGNVLAETEKYGLGVTGGRVAGVGVAGLVLGGGASFLSGKRGFSCDDVVNYEVVLADGSVVNANKRKNQRLFKALKGGGSNFGIVTRFDMAAYPAGDLYGGIFITTWAHRETVVETLINVVKNNQDHPADSQIAMYQYRSDQGFPMVGSIPVNADGDANSPRFTALEAIPKLVDLRRKWSYGAMIQSMNDSGGQRYVWFSLSFHADKRVLDKAAESFLALVEDIKATFPDQYVSLNYVFQPLPRSWAKVNPGGNVLGVDTSLKEDSIIWLGQCFVNTPEFEAWFHSKLGVVSAELEAFAESIGANTPWRYMNYVSPAQDPIKSYGAENVAFIRDVAKEYDPTGFFQTRVNGGFKISSVV</sequence>
<dbReference type="Gene3D" id="3.30.465.10">
    <property type="match status" value="1"/>
</dbReference>
<evidence type="ECO:0000259" key="6">
    <source>
        <dbReference type="PROSITE" id="PS51387"/>
    </source>
</evidence>
<accession>A0A8K0TKA3</accession>
<dbReference type="InterPro" id="IPR006094">
    <property type="entry name" value="Oxid_FAD_bind_N"/>
</dbReference>
<dbReference type="InterPro" id="IPR016167">
    <property type="entry name" value="FAD-bd_PCMH_sub1"/>
</dbReference>
<dbReference type="Proteomes" id="UP000813385">
    <property type="component" value="Unassembled WGS sequence"/>
</dbReference>
<dbReference type="EMBL" id="JAGPXD010000002">
    <property type="protein sequence ID" value="KAH7367943.1"/>
    <property type="molecule type" value="Genomic_DNA"/>
</dbReference>
<organism evidence="7 8">
    <name type="scientific">Plectosphaerella cucumerina</name>
    <dbReference type="NCBI Taxonomy" id="40658"/>
    <lineage>
        <taxon>Eukaryota</taxon>
        <taxon>Fungi</taxon>
        <taxon>Dikarya</taxon>
        <taxon>Ascomycota</taxon>
        <taxon>Pezizomycotina</taxon>
        <taxon>Sordariomycetes</taxon>
        <taxon>Hypocreomycetidae</taxon>
        <taxon>Glomerellales</taxon>
        <taxon>Plectosphaerellaceae</taxon>
        <taxon>Plectosphaerella</taxon>
    </lineage>
</organism>
<dbReference type="InterPro" id="IPR036318">
    <property type="entry name" value="FAD-bd_PCMH-like_sf"/>
</dbReference>
<dbReference type="AlphaFoldDB" id="A0A8K0TKA3"/>
<proteinExistence type="inferred from homology"/>
<dbReference type="SUPFAM" id="SSF56176">
    <property type="entry name" value="FAD-binding/transporter-associated domain-like"/>
    <property type="match status" value="1"/>
</dbReference>
<dbReference type="PANTHER" id="PTHR42973:SF53">
    <property type="entry name" value="FAD-BINDING PCMH-TYPE DOMAIN-CONTAINING PROTEIN-RELATED"/>
    <property type="match status" value="1"/>
</dbReference>
<evidence type="ECO:0000256" key="3">
    <source>
        <dbReference type="ARBA" id="ARBA00022827"/>
    </source>
</evidence>
<comment type="similarity">
    <text evidence="1">Belongs to the oxygen-dependent FAD-linked oxidoreductase family.</text>
</comment>
<evidence type="ECO:0000256" key="1">
    <source>
        <dbReference type="ARBA" id="ARBA00005466"/>
    </source>
</evidence>
<dbReference type="InterPro" id="IPR050416">
    <property type="entry name" value="FAD-linked_Oxidoreductase"/>
</dbReference>
<feature type="chain" id="PRO_5035435732" evidence="5">
    <location>
        <begin position="20"/>
        <end position="508"/>
    </location>
</feature>
<feature type="domain" description="FAD-binding PCMH-type" evidence="6">
    <location>
        <begin position="62"/>
        <end position="244"/>
    </location>
</feature>
<keyword evidence="4" id="KW-0560">Oxidoreductase</keyword>
<dbReference type="GO" id="GO:0071949">
    <property type="term" value="F:FAD binding"/>
    <property type="evidence" value="ECO:0007669"/>
    <property type="project" value="InterPro"/>
</dbReference>
<name>A0A8K0TKA3_9PEZI</name>
<dbReference type="InterPro" id="IPR016169">
    <property type="entry name" value="FAD-bd_PCMH_sub2"/>
</dbReference>
<comment type="caution">
    <text evidence="7">The sequence shown here is derived from an EMBL/GenBank/DDBJ whole genome shotgun (WGS) entry which is preliminary data.</text>
</comment>
<dbReference type="Gene3D" id="3.40.462.20">
    <property type="match status" value="1"/>
</dbReference>
<feature type="signal peptide" evidence="5">
    <location>
        <begin position="1"/>
        <end position="19"/>
    </location>
</feature>
<evidence type="ECO:0000313" key="8">
    <source>
        <dbReference type="Proteomes" id="UP000813385"/>
    </source>
</evidence>
<keyword evidence="5" id="KW-0732">Signal</keyword>
<dbReference type="PANTHER" id="PTHR42973">
    <property type="entry name" value="BINDING OXIDOREDUCTASE, PUTATIVE (AFU_ORTHOLOGUE AFUA_1G17690)-RELATED"/>
    <property type="match status" value="1"/>
</dbReference>
<evidence type="ECO:0000256" key="2">
    <source>
        <dbReference type="ARBA" id="ARBA00022630"/>
    </source>
</evidence>
<dbReference type="OrthoDB" id="2151789at2759"/>
<dbReference type="PROSITE" id="PS51387">
    <property type="entry name" value="FAD_PCMH"/>
    <property type="match status" value="1"/>
</dbReference>
<keyword evidence="3" id="KW-0274">FAD</keyword>
<keyword evidence="8" id="KW-1185">Reference proteome</keyword>
<evidence type="ECO:0000256" key="5">
    <source>
        <dbReference type="SAM" id="SignalP"/>
    </source>
</evidence>
<keyword evidence="2" id="KW-0285">Flavoprotein</keyword>